<reference evidence="6 7" key="1">
    <citation type="journal article" date="2023" name="Hortic Res">
        <title>Pangenome of water caltrop reveals structural variations and asymmetric subgenome divergence after allopolyploidization.</title>
        <authorList>
            <person name="Zhang X."/>
            <person name="Chen Y."/>
            <person name="Wang L."/>
            <person name="Yuan Y."/>
            <person name="Fang M."/>
            <person name="Shi L."/>
            <person name="Lu R."/>
            <person name="Comes H.P."/>
            <person name="Ma Y."/>
            <person name="Chen Y."/>
            <person name="Huang G."/>
            <person name="Zhou Y."/>
            <person name="Zheng Z."/>
            <person name="Qiu Y."/>
        </authorList>
    </citation>
    <scope>NUCLEOTIDE SEQUENCE [LARGE SCALE GENOMIC DNA]</scope>
    <source>
        <tissue evidence="6">Roots</tissue>
    </source>
</reference>
<keyword evidence="7" id="KW-1185">Reference proteome</keyword>
<proteinExistence type="inferred from homology"/>
<comment type="similarity">
    <text evidence="5">Belongs to the EXORDIUM family.</text>
</comment>
<protein>
    <submittedName>
        <fullName evidence="6">Uncharacterized protein</fullName>
    </submittedName>
</protein>
<dbReference type="Pfam" id="PF04674">
    <property type="entry name" value="Phi_1"/>
    <property type="match status" value="1"/>
</dbReference>
<dbReference type="Proteomes" id="UP001345219">
    <property type="component" value="Chromosome 19"/>
</dbReference>
<dbReference type="PANTHER" id="PTHR31279">
    <property type="entry name" value="PROTEIN EXORDIUM-LIKE 5"/>
    <property type="match status" value="1"/>
</dbReference>
<evidence type="ECO:0000256" key="1">
    <source>
        <dbReference type="ARBA" id="ARBA00004271"/>
    </source>
</evidence>
<evidence type="ECO:0000256" key="4">
    <source>
        <dbReference type="ARBA" id="ARBA00022729"/>
    </source>
</evidence>
<comment type="subcellular location">
    <subcellularLocation>
        <location evidence="1">Secreted</location>
        <location evidence="1">Extracellular space</location>
        <location evidence="1">Apoplast</location>
    </subcellularLocation>
</comment>
<evidence type="ECO:0000313" key="6">
    <source>
        <dbReference type="EMBL" id="KAK4740868.1"/>
    </source>
</evidence>
<evidence type="ECO:0000256" key="3">
    <source>
        <dbReference type="ARBA" id="ARBA00022525"/>
    </source>
</evidence>
<gene>
    <name evidence="6" type="ORF">SAY87_024456</name>
</gene>
<dbReference type="InterPro" id="IPR006766">
    <property type="entry name" value="EXORDIUM-like"/>
</dbReference>
<name>A0AAN7GJX2_9MYRT</name>
<keyword evidence="3" id="KW-0964">Secreted</keyword>
<dbReference type="GO" id="GO:0048046">
    <property type="term" value="C:apoplast"/>
    <property type="evidence" value="ECO:0007669"/>
    <property type="project" value="UniProtKB-SubCell"/>
</dbReference>
<accession>A0AAN7GJX2</accession>
<keyword evidence="4" id="KW-0732">Signal</keyword>
<keyword evidence="2" id="KW-0052">Apoplast</keyword>
<sequence>MTVIASRAAEHPNKSTAASSYLLLRLPAWNLRLQRLSNSKSQHNALSDKLLEIIIYFACFIQLSLASRMLSEAVVDQAQPLQYHKGPLLTGKISVNLIWYGNFKPSQRAIISDFVASLTSSADSATKAQSQPSVAAWWKQIEKYYHLSGSKKAPLSLFLGTQLLDDSYSLGKSLTDKKITELASRGQQKDAINVVLTASDVTVDGFCMSRCGSHGSASGTARARRGLSKFAYVWIGDSTSQCPGQCAWPFHQPIYGPQSPPLVAPNNDTLSHSEVNHTDPLFSTRVLRE</sequence>
<evidence type="ECO:0000256" key="5">
    <source>
        <dbReference type="ARBA" id="ARBA00023591"/>
    </source>
</evidence>
<organism evidence="6 7">
    <name type="scientific">Trapa incisa</name>
    <dbReference type="NCBI Taxonomy" id="236973"/>
    <lineage>
        <taxon>Eukaryota</taxon>
        <taxon>Viridiplantae</taxon>
        <taxon>Streptophyta</taxon>
        <taxon>Embryophyta</taxon>
        <taxon>Tracheophyta</taxon>
        <taxon>Spermatophyta</taxon>
        <taxon>Magnoliopsida</taxon>
        <taxon>eudicotyledons</taxon>
        <taxon>Gunneridae</taxon>
        <taxon>Pentapetalae</taxon>
        <taxon>rosids</taxon>
        <taxon>malvids</taxon>
        <taxon>Myrtales</taxon>
        <taxon>Lythraceae</taxon>
        <taxon>Trapa</taxon>
    </lineage>
</organism>
<comment type="caution">
    <text evidence="6">The sequence shown here is derived from an EMBL/GenBank/DDBJ whole genome shotgun (WGS) entry which is preliminary data.</text>
</comment>
<evidence type="ECO:0000313" key="7">
    <source>
        <dbReference type="Proteomes" id="UP001345219"/>
    </source>
</evidence>
<dbReference type="AlphaFoldDB" id="A0AAN7GJX2"/>
<dbReference type="PANTHER" id="PTHR31279:SF54">
    <property type="entry name" value="PROTEIN EXORDIUM-RELATED"/>
    <property type="match status" value="1"/>
</dbReference>
<dbReference type="EMBL" id="JAXIOK010000024">
    <property type="protein sequence ID" value="KAK4740868.1"/>
    <property type="molecule type" value="Genomic_DNA"/>
</dbReference>
<evidence type="ECO:0000256" key="2">
    <source>
        <dbReference type="ARBA" id="ARBA00022523"/>
    </source>
</evidence>